<dbReference type="InterPro" id="IPR016181">
    <property type="entry name" value="Acyl_CoA_acyltransferase"/>
</dbReference>
<accession>A0A7W4J9P7</accession>
<dbReference type="CDD" id="cd04301">
    <property type="entry name" value="NAT_SF"/>
    <property type="match status" value="1"/>
</dbReference>
<comment type="caution">
    <text evidence="4">The sequence shown here is derived from an EMBL/GenBank/DDBJ whole genome shotgun (WGS) entry which is preliminary data.</text>
</comment>
<reference evidence="4 5" key="1">
    <citation type="submission" date="2020-04" db="EMBL/GenBank/DDBJ databases">
        <title>Description of novel Gluconacetobacter.</title>
        <authorList>
            <person name="Sombolestani A."/>
        </authorList>
    </citation>
    <scope>NUCLEOTIDE SEQUENCE [LARGE SCALE GENOMIC DNA]</scope>
    <source>
        <strain evidence="4 5">LMG 21312</strain>
    </source>
</reference>
<dbReference type="PROSITE" id="PS51186">
    <property type="entry name" value="GNAT"/>
    <property type="match status" value="1"/>
</dbReference>
<keyword evidence="2" id="KW-0012">Acyltransferase</keyword>
<dbReference type="PANTHER" id="PTHR43877">
    <property type="entry name" value="AMINOALKYLPHOSPHONATE N-ACETYLTRANSFERASE-RELATED-RELATED"/>
    <property type="match status" value="1"/>
</dbReference>
<protein>
    <submittedName>
        <fullName evidence="4">GNAT family N-acetyltransferase</fullName>
    </submittedName>
</protein>
<feature type="domain" description="N-acetyltransferase" evidence="3">
    <location>
        <begin position="9"/>
        <end position="156"/>
    </location>
</feature>
<name>A0A7W4J9P7_9PROT</name>
<dbReference type="SUPFAM" id="SSF55729">
    <property type="entry name" value="Acyl-CoA N-acyltransferases (Nat)"/>
    <property type="match status" value="1"/>
</dbReference>
<dbReference type="Pfam" id="PF00583">
    <property type="entry name" value="Acetyltransf_1"/>
    <property type="match status" value="1"/>
</dbReference>
<evidence type="ECO:0000313" key="4">
    <source>
        <dbReference type="EMBL" id="MBB2177186.1"/>
    </source>
</evidence>
<dbReference type="RefSeq" id="WP_182944532.1">
    <property type="nucleotide sequence ID" value="NZ_JABEQH010000023.1"/>
</dbReference>
<dbReference type="GO" id="GO:0016747">
    <property type="term" value="F:acyltransferase activity, transferring groups other than amino-acyl groups"/>
    <property type="evidence" value="ECO:0007669"/>
    <property type="project" value="InterPro"/>
</dbReference>
<dbReference type="EMBL" id="JABEQH010000023">
    <property type="protein sequence ID" value="MBB2177186.1"/>
    <property type="molecule type" value="Genomic_DNA"/>
</dbReference>
<dbReference type="InterPro" id="IPR000182">
    <property type="entry name" value="GNAT_dom"/>
</dbReference>
<keyword evidence="1 4" id="KW-0808">Transferase</keyword>
<proteinExistence type="predicted"/>
<organism evidence="4 5">
    <name type="scientific">Gluconacetobacter johannae</name>
    <dbReference type="NCBI Taxonomy" id="112140"/>
    <lineage>
        <taxon>Bacteria</taxon>
        <taxon>Pseudomonadati</taxon>
        <taxon>Pseudomonadota</taxon>
        <taxon>Alphaproteobacteria</taxon>
        <taxon>Acetobacterales</taxon>
        <taxon>Acetobacteraceae</taxon>
        <taxon>Gluconacetobacter</taxon>
    </lineage>
</organism>
<gene>
    <name evidence="4" type="ORF">HLH21_14840</name>
</gene>
<evidence type="ECO:0000259" key="3">
    <source>
        <dbReference type="PROSITE" id="PS51186"/>
    </source>
</evidence>
<dbReference type="Proteomes" id="UP000561066">
    <property type="component" value="Unassembled WGS sequence"/>
</dbReference>
<dbReference type="Gene3D" id="3.40.630.30">
    <property type="match status" value="1"/>
</dbReference>
<dbReference type="AlphaFoldDB" id="A0A7W4J9P7"/>
<dbReference type="InterPro" id="IPR050832">
    <property type="entry name" value="Bact_Acetyltransf"/>
</dbReference>
<evidence type="ECO:0000313" key="5">
    <source>
        <dbReference type="Proteomes" id="UP000561066"/>
    </source>
</evidence>
<keyword evidence="5" id="KW-1185">Reference proteome</keyword>
<evidence type="ECO:0000256" key="1">
    <source>
        <dbReference type="ARBA" id="ARBA00022679"/>
    </source>
</evidence>
<sequence>MLEKGQKEVSLRPALVQEAESLTGLCLRSKAVWGYDAAFLDACRSELEISPDDILSSLVYVAENDGSVVGVARLTVDGETAELEKLFVDPAFLNLGVGRGLFAWAVAAARTHGARTMHIESDPGAAAFYRRMGAQDAGKVASGSIPGRFIPCLKVDLR</sequence>
<evidence type="ECO:0000256" key="2">
    <source>
        <dbReference type="ARBA" id="ARBA00023315"/>
    </source>
</evidence>